<gene>
    <name evidence="12" type="ORF">EDM52_04655</name>
</gene>
<evidence type="ECO:0000256" key="4">
    <source>
        <dbReference type="ARBA" id="ARBA00022519"/>
    </source>
</evidence>
<keyword evidence="13" id="KW-1185">Reference proteome</keyword>
<evidence type="ECO:0000256" key="1">
    <source>
        <dbReference type="ARBA" id="ARBA00004429"/>
    </source>
</evidence>
<proteinExistence type="inferred from homology"/>
<organism evidence="12 13">
    <name type="scientific">Brevibacillus invocatus</name>
    <dbReference type="NCBI Taxonomy" id="173959"/>
    <lineage>
        <taxon>Bacteria</taxon>
        <taxon>Bacillati</taxon>
        <taxon>Bacillota</taxon>
        <taxon>Bacilli</taxon>
        <taxon>Bacillales</taxon>
        <taxon>Paenibacillaceae</taxon>
        <taxon>Brevibacillus</taxon>
    </lineage>
</organism>
<feature type="transmembrane region" description="Helical" evidence="10">
    <location>
        <begin position="123"/>
        <end position="145"/>
    </location>
</feature>
<keyword evidence="6 10" id="KW-1133">Transmembrane helix</keyword>
<comment type="similarity">
    <text evidence="8">Belongs to the TRAP transporter small permease family.</text>
</comment>
<keyword evidence="4" id="KW-0997">Cell inner membrane</keyword>
<keyword evidence="5 10" id="KW-0812">Transmembrane</keyword>
<dbReference type="GO" id="GO:0005886">
    <property type="term" value="C:plasma membrane"/>
    <property type="evidence" value="ECO:0007669"/>
    <property type="project" value="UniProtKB-SubCell"/>
</dbReference>
<evidence type="ECO:0000256" key="7">
    <source>
        <dbReference type="ARBA" id="ARBA00023136"/>
    </source>
</evidence>
<dbReference type="OrthoDB" id="9815614at2"/>
<feature type="region of interest" description="Disordered" evidence="9">
    <location>
        <begin position="178"/>
        <end position="197"/>
    </location>
</feature>
<feature type="transmembrane region" description="Helical" evidence="10">
    <location>
        <begin position="85"/>
        <end position="103"/>
    </location>
</feature>
<dbReference type="InterPro" id="IPR007387">
    <property type="entry name" value="TRAP_DctQ"/>
</dbReference>
<evidence type="ECO:0000313" key="13">
    <source>
        <dbReference type="Proteomes" id="UP000282028"/>
    </source>
</evidence>
<keyword evidence="2" id="KW-0813">Transport</keyword>
<sequence length="197" mass="21596">MEKALAVLTKVTNVLMAVCLSGMAILVFLNVVLRYAFDSGITWSEEMSRFLFVWLTFLGAIGALKDNSHLGVDMFIKKLPLVGKKVAFVLSNLIVLYVLWLVLDGSWKSTMISTKALSPAVGLPLSYIYGIGIVVSIGMAIIVLFNMYQVLFHKDAVERLISMKGSDEEAMEAVAAAEAAEETDDSRQKWHTTGGRA</sequence>
<dbReference type="Proteomes" id="UP000282028">
    <property type="component" value="Unassembled WGS sequence"/>
</dbReference>
<evidence type="ECO:0000256" key="8">
    <source>
        <dbReference type="ARBA" id="ARBA00038436"/>
    </source>
</evidence>
<dbReference type="GO" id="GO:0015740">
    <property type="term" value="P:C4-dicarboxylate transport"/>
    <property type="evidence" value="ECO:0007669"/>
    <property type="project" value="TreeGrafter"/>
</dbReference>
<dbReference type="PANTHER" id="PTHR35011">
    <property type="entry name" value="2,3-DIKETO-L-GULONATE TRAP TRANSPORTER SMALL PERMEASE PROTEIN YIAM"/>
    <property type="match status" value="1"/>
</dbReference>
<evidence type="ECO:0000256" key="3">
    <source>
        <dbReference type="ARBA" id="ARBA00022475"/>
    </source>
</evidence>
<dbReference type="GO" id="GO:0022857">
    <property type="term" value="F:transmembrane transporter activity"/>
    <property type="evidence" value="ECO:0007669"/>
    <property type="project" value="TreeGrafter"/>
</dbReference>
<feature type="transmembrane region" description="Helical" evidence="10">
    <location>
        <begin position="12"/>
        <end position="35"/>
    </location>
</feature>
<evidence type="ECO:0000256" key="10">
    <source>
        <dbReference type="SAM" id="Phobius"/>
    </source>
</evidence>
<reference evidence="12 13" key="1">
    <citation type="submission" date="2018-10" db="EMBL/GenBank/DDBJ databases">
        <title>Phylogenomics of Brevibacillus.</title>
        <authorList>
            <person name="Dunlap C."/>
        </authorList>
    </citation>
    <scope>NUCLEOTIDE SEQUENCE [LARGE SCALE GENOMIC DNA]</scope>
    <source>
        <strain evidence="12 13">JCM 12215</strain>
    </source>
</reference>
<dbReference type="AlphaFoldDB" id="A0A3M8CKC3"/>
<evidence type="ECO:0000256" key="5">
    <source>
        <dbReference type="ARBA" id="ARBA00022692"/>
    </source>
</evidence>
<feature type="transmembrane region" description="Helical" evidence="10">
    <location>
        <begin position="47"/>
        <end position="64"/>
    </location>
</feature>
<evidence type="ECO:0000259" key="11">
    <source>
        <dbReference type="Pfam" id="PF04290"/>
    </source>
</evidence>
<name>A0A3M8CKC3_9BACL</name>
<evidence type="ECO:0000313" key="12">
    <source>
        <dbReference type="EMBL" id="RNB76206.1"/>
    </source>
</evidence>
<evidence type="ECO:0000256" key="9">
    <source>
        <dbReference type="SAM" id="MobiDB-lite"/>
    </source>
</evidence>
<dbReference type="EMBL" id="RHHR01000008">
    <property type="protein sequence ID" value="RNB76206.1"/>
    <property type="molecule type" value="Genomic_DNA"/>
</dbReference>
<keyword evidence="7 10" id="KW-0472">Membrane</keyword>
<dbReference type="InterPro" id="IPR055348">
    <property type="entry name" value="DctQ"/>
</dbReference>
<evidence type="ECO:0000256" key="2">
    <source>
        <dbReference type="ARBA" id="ARBA00022448"/>
    </source>
</evidence>
<dbReference type="RefSeq" id="WP_122907870.1">
    <property type="nucleotide sequence ID" value="NZ_CBCSBE010000045.1"/>
</dbReference>
<protein>
    <submittedName>
        <fullName evidence="12">TRAP transporter small permease</fullName>
    </submittedName>
</protein>
<accession>A0A3M8CKC3</accession>
<keyword evidence="3" id="KW-1003">Cell membrane</keyword>
<feature type="domain" description="Tripartite ATP-independent periplasmic transporters DctQ component" evidence="11">
    <location>
        <begin position="23"/>
        <end position="150"/>
    </location>
</feature>
<comment type="caution">
    <text evidence="12">The sequence shown here is derived from an EMBL/GenBank/DDBJ whole genome shotgun (WGS) entry which is preliminary data.</text>
</comment>
<dbReference type="PANTHER" id="PTHR35011:SF2">
    <property type="entry name" value="2,3-DIKETO-L-GULONATE TRAP TRANSPORTER SMALL PERMEASE PROTEIN YIAM"/>
    <property type="match status" value="1"/>
</dbReference>
<dbReference type="Pfam" id="PF04290">
    <property type="entry name" value="DctQ"/>
    <property type="match status" value="1"/>
</dbReference>
<evidence type="ECO:0000256" key="6">
    <source>
        <dbReference type="ARBA" id="ARBA00022989"/>
    </source>
</evidence>
<comment type="subcellular location">
    <subcellularLocation>
        <location evidence="1">Cell inner membrane</location>
        <topology evidence="1">Multi-pass membrane protein</topology>
    </subcellularLocation>
</comment>